<reference evidence="1" key="1">
    <citation type="submission" date="2020-04" db="EMBL/GenBank/DDBJ databases">
        <authorList>
            <person name="Chiriac C."/>
            <person name="Salcher M."/>
            <person name="Ghai R."/>
            <person name="Kavagutti S V."/>
        </authorList>
    </citation>
    <scope>NUCLEOTIDE SEQUENCE</scope>
</reference>
<name>A0A6J5N9T3_9CAUD</name>
<sequence>MKEQIPPEITNLLDEAAKKYSESKATNDAGRFLRFLAKFITPSTIIKLFAHKMTNK</sequence>
<gene>
    <name evidence="1" type="ORF">UFOVP639_38</name>
</gene>
<protein>
    <submittedName>
        <fullName evidence="1">Uncharacterized protein</fullName>
    </submittedName>
</protein>
<proteinExistence type="predicted"/>
<dbReference type="EMBL" id="LR796603">
    <property type="protein sequence ID" value="CAB4153890.1"/>
    <property type="molecule type" value="Genomic_DNA"/>
</dbReference>
<organism evidence="1">
    <name type="scientific">uncultured Caudovirales phage</name>
    <dbReference type="NCBI Taxonomy" id="2100421"/>
    <lineage>
        <taxon>Viruses</taxon>
        <taxon>Duplodnaviria</taxon>
        <taxon>Heunggongvirae</taxon>
        <taxon>Uroviricota</taxon>
        <taxon>Caudoviricetes</taxon>
        <taxon>Peduoviridae</taxon>
        <taxon>Maltschvirus</taxon>
        <taxon>Maltschvirus maltsch</taxon>
    </lineage>
</organism>
<evidence type="ECO:0000313" key="1">
    <source>
        <dbReference type="EMBL" id="CAB4153890.1"/>
    </source>
</evidence>
<accession>A0A6J5N9T3</accession>